<dbReference type="SUPFAM" id="SSF51004">
    <property type="entry name" value="C-terminal (heme d1) domain of cytochrome cd1-nitrite reductase"/>
    <property type="match status" value="1"/>
</dbReference>
<evidence type="ECO:0000256" key="1">
    <source>
        <dbReference type="SAM" id="SignalP"/>
    </source>
</evidence>
<dbReference type="PANTHER" id="PTHR47197">
    <property type="entry name" value="PROTEIN NIRF"/>
    <property type="match status" value="1"/>
</dbReference>
<accession>A0A8A4TFN5</accession>
<dbReference type="EMBL" id="CP071793">
    <property type="protein sequence ID" value="QTD48002.1"/>
    <property type="molecule type" value="Genomic_DNA"/>
</dbReference>
<dbReference type="InterPro" id="IPR051200">
    <property type="entry name" value="Host-pathogen_enzymatic-act"/>
</dbReference>
<dbReference type="Proteomes" id="UP000663929">
    <property type="component" value="Chromosome"/>
</dbReference>
<dbReference type="RefSeq" id="WP_237377665.1">
    <property type="nucleotide sequence ID" value="NZ_CP071793.1"/>
</dbReference>
<proteinExistence type="predicted"/>
<gene>
    <name evidence="2" type="ORF">J3U87_20660</name>
</gene>
<dbReference type="PANTHER" id="PTHR47197:SF3">
    <property type="entry name" value="DIHYDRO-HEME D1 DEHYDROGENASE"/>
    <property type="match status" value="1"/>
</dbReference>
<feature type="chain" id="PRO_5035260188" evidence="1">
    <location>
        <begin position="22"/>
        <end position="660"/>
    </location>
</feature>
<keyword evidence="1" id="KW-0732">Signal</keyword>
<dbReference type="Gene3D" id="2.130.10.10">
    <property type="entry name" value="YVTN repeat-like/Quinoprotein amine dehydrogenase"/>
    <property type="match status" value="2"/>
</dbReference>
<dbReference type="KEGG" id="scor:J3U87_20660"/>
<reference evidence="2" key="1">
    <citation type="submission" date="2021-03" db="EMBL/GenBank/DDBJ databases">
        <title>Acanthopleuribacteraceae sp. M133.</title>
        <authorList>
            <person name="Wang G."/>
        </authorList>
    </citation>
    <scope>NUCLEOTIDE SEQUENCE</scope>
    <source>
        <strain evidence="2">M133</strain>
    </source>
</reference>
<protein>
    <submittedName>
        <fullName evidence="2">YncE family protein</fullName>
    </submittedName>
</protein>
<dbReference type="InterPro" id="IPR011048">
    <property type="entry name" value="Haem_d1_sf"/>
</dbReference>
<evidence type="ECO:0000313" key="3">
    <source>
        <dbReference type="Proteomes" id="UP000663929"/>
    </source>
</evidence>
<name>A0A8A4TFN5_SULCO</name>
<evidence type="ECO:0000313" key="2">
    <source>
        <dbReference type="EMBL" id="QTD48002.1"/>
    </source>
</evidence>
<feature type="signal peptide" evidence="1">
    <location>
        <begin position="1"/>
        <end position="21"/>
    </location>
</feature>
<sequence>MNGNACLPSLLFLLIGCWSWAGSDGPVVDAAAKASGTSRRASAAFERTFREQGIDVTLRMMRLTGSGDAGHLIAGDRVRVQLHLRDAGGQPIRNANPAAWLDKLGPGEPRSAETCRKKVELFLAGSLLAAPTFDLNQFHVITLNADGTLSVLDPRFSFGGSRLLALVELGGIGGDWVLSSDTRTLLVTLPAERELVDVDTATWTVRRRYRLRGKPRQVAIAPDRTSIWVVEAGEQGQAGGVSVIRPVGGAVVGRVPCGPGATRIAFGLDRPVAFVIDAEGGTLTLIDRTDLEVLKRLEIGAGPVALAVSSLAGSALVVHRTGKLTAVDEKNPDAAFTLQDQPGLMEVRFTPDGRFALILNTEKDEMLVFDSVSRRIVQRCDVLREPDQIAFSDTLAYVRHRGSDHLLAFPLGQIGAEGATPQAVDVPAGDHPVGRMAFPTPAPGMVQAVGAQAMMIANPGDDAVYFYKEGMAAPMGQVPNYGRRPRAVIALDRSLTERREAGVYESDLTLAEAGRYDFVLFVDSIPSARCFAVIVAPEPKPASATGPVPVIVSMRQPERRVLAGQPAAIEFRVTDAGQGRPNDQVPDLQVLVQLVPGIWHRRFPARPLGEGKYRIEVELPKAGIYTLHPASRALGLRFHGNRFYLRVGGADTHQTEKEVR</sequence>
<organism evidence="2 3">
    <name type="scientific">Sulfidibacter corallicola</name>
    <dbReference type="NCBI Taxonomy" id="2818388"/>
    <lineage>
        <taxon>Bacteria</taxon>
        <taxon>Pseudomonadati</taxon>
        <taxon>Acidobacteriota</taxon>
        <taxon>Holophagae</taxon>
        <taxon>Acanthopleuribacterales</taxon>
        <taxon>Acanthopleuribacteraceae</taxon>
        <taxon>Sulfidibacter</taxon>
    </lineage>
</organism>
<dbReference type="AlphaFoldDB" id="A0A8A4TFN5"/>
<keyword evidence="3" id="KW-1185">Reference proteome</keyword>
<dbReference type="InterPro" id="IPR015943">
    <property type="entry name" value="WD40/YVTN_repeat-like_dom_sf"/>
</dbReference>